<dbReference type="Proteomes" id="UP000641137">
    <property type="component" value="Unassembled WGS sequence"/>
</dbReference>
<keyword evidence="3 6" id="KW-1133">Transmembrane helix</keyword>
<evidence type="ECO:0000256" key="2">
    <source>
        <dbReference type="ARBA" id="ARBA00022692"/>
    </source>
</evidence>
<dbReference type="Gene3D" id="1.25.40.10">
    <property type="entry name" value="Tetratricopeptide repeat domain"/>
    <property type="match status" value="1"/>
</dbReference>
<accession>A0A8J3DJB5</accession>
<evidence type="ECO:0000313" key="9">
    <source>
        <dbReference type="Proteomes" id="UP000641137"/>
    </source>
</evidence>
<evidence type="ECO:0000256" key="4">
    <source>
        <dbReference type="ARBA" id="ARBA00023136"/>
    </source>
</evidence>
<feature type="domain" description="HemY N-terminal" evidence="7">
    <location>
        <begin position="26"/>
        <end position="133"/>
    </location>
</feature>
<evidence type="ECO:0000256" key="6">
    <source>
        <dbReference type="SAM" id="Phobius"/>
    </source>
</evidence>
<keyword evidence="4 6" id="KW-0472">Membrane</keyword>
<reference evidence="8" key="2">
    <citation type="submission" date="2020-09" db="EMBL/GenBank/DDBJ databases">
        <authorList>
            <person name="Sun Q."/>
            <person name="Kim S."/>
        </authorList>
    </citation>
    <scope>NUCLEOTIDE SEQUENCE</scope>
    <source>
        <strain evidence="8">KCTC 42097</strain>
    </source>
</reference>
<keyword evidence="2 6" id="KW-0812">Transmembrane</keyword>
<evidence type="ECO:0000256" key="5">
    <source>
        <dbReference type="SAM" id="MobiDB-lite"/>
    </source>
</evidence>
<name>A0A8J3DJB5_9HYPH</name>
<dbReference type="InterPro" id="IPR011990">
    <property type="entry name" value="TPR-like_helical_dom_sf"/>
</dbReference>
<comment type="subcellular location">
    <subcellularLocation>
        <location evidence="1">Membrane</location>
    </subcellularLocation>
</comment>
<evidence type="ECO:0000256" key="3">
    <source>
        <dbReference type="ARBA" id="ARBA00022989"/>
    </source>
</evidence>
<dbReference type="Pfam" id="PF07219">
    <property type="entry name" value="HemY_N"/>
    <property type="match status" value="1"/>
</dbReference>
<dbReference type="Pfam" id="PF14559">
    <property type="entry name" value="TPR_19"/>
    <property type="match status" value="1"/>
</dbReference>
<keyword evidence="9" id="KW-1185">Reference proteome</keyword>
<protein>
    <submittedName>
        <fullName evidence="8">Heme biosynthesis protein HemY</fullName>
    </submittedName>
</protein>
<dbReference type="SUPFAM" id="SSF48452">
    <property type="entry name" value="TPR-like"/>
    <property type="match status" value="1"/>
</dbReference>
<feature type="region of interest" description="Disordered" evidence="5">
    <location>
        <begin position="496"/>
        <end position="545"/>
    </location>
</feature>
<proteinExistence type="predicted"/>
<evidence type="ECO:0000256" key="1">
    <source>
        <dbReference type="ARBA" id="ARBA00004370"/>
    </source>
</evidence>
<feature type="transmembrane region" description="Helical" evidence="6">
    <location>
        <begin position="37"/>
        <end position="62"/>
    </location>
</feature>
<dbReference type="InterPro" id="IPR016982">
    <property type="entry name" value="Mms48"/>
</dbReference>
<gene>
    <name evidence="8" type="ORF">GCM10010136_22590</name>
</gene>
<feature type="compositionally biased region" description="Polar residues" evidence="5">
    <location>
        <begin position="534"/>
        <end position="545"/>
    </location>
</feature>
<dbReference type="GO" id="GO:0016020">
    <property type="term" value="C:membrane"/>
    <property type="evidence" value="ECO:0007669"/>
    <property type="project" value="UniProtKB-SubCell"/>
</dbReference>
<evidence type="ECO:0000313" key="8">
    <source>
        <dbReference type="EMBL" id="GHC73948.1"/>
    </source>
</evidence>
<evidence type="ECO:0000259" key="7">
    <source>
        <dbReference type="Pfam" id="PF07219"/>
    </source>
</evidence>
<dbReference type="PIRSF" id="PIRSF031802">
    <property type="entry name" value="UCP031802"/>
    <property type="match status" value="1"/>
</dbReference>
<organism evidence="8 9">
    <name type="scientific">Limoniibacter endophyticus</name>
    <dbReference type="NCBI Taxonomy" id="1565040"/>
    <lineage>
        <taxon>Bacteria</taxon>
        <taxon>Pseudomonadati</taxon>
        <taxon>Pseudomonadota</taxon>
        <taxon>Alphaproteobacteria</taxon>
        <taxon>Hyphomicrobiales</taxon>
        <taxon>Bartonellaceae</taxon>
        <taxon>Limoniibacter</taxon>
    </lineage>
</organism>
<reference evidence="8" key="1">
    <citation type="journal article" date="2014" name="Int. J. Syst. Evol. Microbiol.">
        <title>Complete genome sequence of Corynebacterium casei LMG S-19264T (=DSM 44701T), isolated from a smear-ripened cheese.</title>
        <authorList>
            <consortium name="US DOE Joint Genome Institute (JGI-PGF)"/>
            <person name="Walter F."/>
            <person name="Albersmeier A."/>
            <person name="Kalinowski J."/>
            <person name="Ruckert C."/>
        </authorList>
    </citation>
    <scope>NUCLEOTIDE SEQUENCE</scope>
    <source>
        <strain evidence="8">KCTC 42097</strain>
    </source>
</reference>
<dbReference type="AlphaFoldDB" id="A0A8J3DJB5"/>
<feature type="transmembrane region" description="Helical" evidence="6">
    <location>
        <begin position="83"/>
        <end position="103"/>
    </location>
</feature>
<sequence>MIRILLFLVLIGALALGFSWLADRPGELVMVFGGYRFQVSVLVAAVVIVAIVAVAMLAWWVLKAIWTGPQRVGRYFRGRRRDRGYQALSTGMIAAGAGDAVLAQKMKERAAKLIRVDQEPLLHLLDAQTALLKGDHAAARRRFEAMAADPETRILGLRGLYLEALRAGEREAARNYAEKAVALSPQLEWASEAAMEQRCAEGDWDKALTILAQQKATKQVDKTRYNRRRAVLLTAKALSNLNNAPDIARTSALEAHALTPDFVPAAATAARALIRANDISKAQKILETTWKRNPHPELASLYVAGCRGDGAEDRLKKAQRLEKLHPNHREGALAIARAAIDAGKFEIARLNAEAALRMGPREDVYLVYADIEEVETGNQGRVREWLARAVRAPREAAWVADGYVSNRWLPFSPLDGRIDVFEWKAPVEQEEPADLLNVQLADKFRQEDHRSLTLDKAAAFDAPNAAGQDISETAPAKRVASLAALKAEPREDVPVIIESDVSEDTPPQQEGLRQPDDPGIGDPGEGAEKAVSAPSKQTARGGNLF</sequence>
<dbReference type="InterPro" id="IPR010817">
    <property type="entry name" value="HemY_N"/>
</dbReference>
<comment type="caution">
    <text evidence="8">The sequence shown here is derived from an EMBL/GenBank/DDBJ whole genome shotgun (WGS) entry which is preliminary data.</text>
</comment>
<dbReference type="EMBL" id="BMZO01000007">
    <property type="protein sequence ID" value="GHC73948.1"/>
    <property type="molecule type" value="Genomic_DNA"/>
</dbReference>
<dbReference type="RefSeq" id="WP_189490164.1">
    <property type="nucleotide sequence ID" value="NZ_BMZO01000007.1"/>
</dbReference>